<gene>
    <name evidence="1" type="ORF">JTE90_013383</name>
</gene>
<evidence type="ECO:0000313" key="1">
    <source>
        <dbReference type="EMBL" id="KAG8175833.1"/>
    </source>
</evidence>
<proteinExistence type="predicted"/>
<reference evidence="1 2" key="1">
    <citation type="journal article" date="2022" name="Nat. Ecol. Evol.">
        <title>A masculinizing supergene underlies an exaggerated male reproductive morph in a spider.</title>
        <authorList>
            <person name="Hendrickx F."/>
            <person name="De Corte Z."/>
            <person name="Sonet G."/>
            <person name="Van Belleghem S.M."/>
            <person name="Kostlbacher S."/>
            <person name="Vangestel C."/>
        </authorList>
    </citation>
    <scope>NUCLEOTIDE SEQUENCE [LARGE SCALE GENOMIC DNA]</scope>
    <source>
        <strain evidence="1">W744_W776</strain>
    </source>
</reference>
<keyword evidence="2" id="KW-1185">Reference proteome</keyword>
<sequence>MASKKCQSYIIASDDMVHGKYAVWTFLIVITESLKSQYPGIQKVHIFSDGSSAQFKNKYNLMNLSYFKSDFGLDCIWSFFATSHGKGAVDGIGGKVKRAVATAVLTRKWTVRNAEEFVVCARSVTKAISVIFIPKSDIENCVNSLDERWESVNAIPYTMLSMYQESMVF</sequence>
<comment type="caution">
    <text evidence="1">The sequence shown here is derived from an EMBL/GenBank/DDBJ whole genome shotgun (WGS) entry which is preliminary data.</text>
</comment>
<dbReference type="PANTHER" id="PTHR46601">
    <property type="entry name" value="ULP_PROTEASE DOMAIN-CONTAINING PROTEIN"/>
    <property type="match status" value="1"/>
</dbReference>
<name>A0AAV6TW16_9ARAC</name>
<dbReference type="EMBL" id="JAFNEN010000948">
    <property type="protein sequence ID" value="KAG8175833.1"/>
    <property type="molecule type" value="Genomic_DNA"/>
</dbReference>
<organism evidence="1 2">
    <name type="scientific">Oedothorax gibbosus</name>
    <dbReference type="NCBI Taxonomy" id="931172"/>
    <lineage>
        <taxon>Eukaryota</taxon>
        <taxon>Metazoa</taxon>
        <taxon>Ecdysozoa</taxon>
        <taxon>Arthropoda</taxon>
        <taxon>Chelicerata</taxon>
        <taxon>Arachnida</taxon>
        <taxon>Araneae</taxon>
        <taxon>Araneomorphae</taxon>
        <taxon>Entelegynae</taxon>
        <taxon>Araneoidea</taxon>
        <taxon>Linyphiidae</taxon>
        <taxon>Erigoninae</taxon>
        <taxon>Oedothorax</taxon>
    </lineage>
</organism>
<accession>A0AAV6TW16</accession>
<dbReference type="PANTHER" id="PTHR46601:SF2">
    <property type="entry name" value="UBIQUITIN-LIKE PROTEASE FAMILY PROFILE DOMAIN-CONTAINING PROTEIN"/>
    <property type="match status" value="1"/>
</dbReference>
<protein>
    <submittedName>
        <fullName evidence="1">Uncharacterized protein</fullName>
    </submittedName>
</protein>
<dbReference type="AlphaFoldDB" id="A0AAV6TW16"/>
<dbReference type="Proteomes" id="UP000827092">
    <property type="component" value="Unassembled WGS sequence"/>
</dbReference>
<evidence type="ECO:0000313" key="2">
    <source>
        <dbReference type="Proteomes" id="UP000827092"/>
    </source>
</evidence>